<dbReference type="Pfam" id="PF13899">
    <property type="entry name" value="Thioredoxin_7"/>
    <property type="match status" value="1"/>
</dbReference>
<evidence type="ECO:0000256" key="3">
    <source>
        <dbReference type="SAM" id="SignalP"/>
    </source>
</evidence>
<dbReference type="AlphaFoldDB" id="A0A3B3SES8"/>
<dbReference type="FunFam" id="3.40.30.10:FF:000036">
    <property type="entry name" value="anterior gradient protein 2 homolog"/>
    <property type="match status" value="1"/>
</dbReference>
<reference evidence="4" key="1">
    <citation type="submission" date="2025-08" db="UniProtKB">
        <authorList>
            <consortium name="Ensembl"/>
        </authorList>
    </citation>
    <scope>IDENTIFICATION</scope>
</reference>
<comment type="similarity">
    <text evidence="2">Belongs to the AGR family.</text>
</comment>
<dbReference type="InterPro" id="IPR036249">
    <property type="entry name" value="Thioredoxin-like_sf"/>
</dbReference>
<dbReference type="GeneTree" id="ENSGT00530000063273"/>
<evidence type="ECO:0000256" key="2">
    <source>
        <dbReference type="ARBA" id="ARBA00038124"/>
    </source>
</evidence>
<sequence length="163" mass="18521">MSFQSSFLLALLAVGLVISHGKKSEPEKRSLSRGWGNSIKWAQTYEEGLSKMKQSQKPLMVIHHLDECPHSQALKKVFAANEHIQKMAREDFIMLNLMEETSDKNLAPDGYYVPRILFVDPSMVVRNDIVGKYGNGLYVYEPGDIDVLKDNMIEAKKLLHTEL</sequence>
<evidence type="ECO:0000313" key="5">
    <source>
        <dbReference type="Proteomes" id="UP000261540"/>
    </source>
</evidence>
<dbReference type="Proteomes" id="UP000261540">
    <property type="component" value="Unplaced"/>
</dbReference>
<dbReference type="Ensembl" id="ENSPKIT00000009271.1">
    <property type="protein sequence ID" value="ENSPKIP00000028491.1"/>
    <property type="gene ID" value="ENSPKIG00000010124.1"/>
</dbReference>
<dbReference type="InterPro" id="IPR051099">
    <property type="entry name" value="AGR/TXD"/>
</dbReference>
<feature type="chain" id="PRO_5017207394" evidence="3">
    <location>
        <begin position="20"/>
        <end position="163"/>
    </location>
</feature>
<reference evidence="4" key="2">
    <citation type="submission" date="2025-09" db="UniProtKB">
        <authorList>
            <consortium name="Ensembl"/>
        </authorList>
    </citation>
    <scope>IDENTIFICATION</scope>
</reference>
<dbReference type="Gene3D" id="3.40.30.10">
    <property type="entry name" value="Glutaredoxin"/>
    <property type="match status" value="1"/>
</dbReference>
<accession>A0A3B3SES8</accession>
<evidence type="ECO:0000256" key="1">
    <source>
        <dbReference type="ARBA" id="ARBA00022729"/>
    </source>
</evidence>
<name>A0A3B3SES8_9TELE</name>
<organism evidence="4 5">
    <name type="scientific">Paramormyrops kingsleyae</name>
    <dbReference type="NCBI Taxonomy" id="1676925"/>
    <lineage>
        <taxon>Eukaryota</taxon>
        <taxon>Metazoa</taxon>
        <taxon>Chordata</taxon>
        <taxon>Craniata</taxon>
        <taxon>Vertebrata</taxon>
        <taxon>Euteleostomi</taxon>
        <taxon>Actinopterygii</taxon>
        <taxon>Neopterygii</taxon>
        <taxon>Teleostei</taxon>
        <taxon>Osteoglossocephala</taxon>
        <taxon>Osteoglossomorpha</taxon>
        <taxon>Osteoglossiformes</taxon>
        <taxon>Mormyridae</taxon>
        <taxon>Paramormyrops</taxon>
    </lineage>
</organism>
<proteinExistence type="inferred from homology"/>
<dbReference type="KEGG" id="pki:111845401"/>
<protein>
    <submittedName>
        <fullName evidence="4">Anterior gradient 1</fullName>
    </submittedName>
</protein>
<dbReference type="SUPFAM" id="SSF52833">
    <property type="entry name" value="Thioredoxin-like"/>
    <property type="match status" value="1"/>
</dbReference>
<keyword evidence="5" id="KW-1185">Reference proteome</keyword>
<dbReference type="GO" id="GO:0005783">
    <property type="term" value="C:endoplasmic reticulum"/>
    <property type="evidence" value="ECO:0007669"/>
    <property type="project" value="TreeGrafter"/>
</dbReference>
<feature type="signal peptide" evidence="3">
    <location>
        <begin position="1"/>
        <end position="19"/>
    </location>
</feature>
<evidence type="ECO:0000313" key="4">
    <source>
        <dbReference type="Ensembl" id="ENSPKIP00000028491.1"/>
    </source>
</evidence>
<dbReference type="RefSeq" id="XP_023670562.1">
    <property type="nucleotide sequence ID" value="XM_023814794.2"/>
</dbReference>
<dbReference type="GeneID" id="111845401"/>
<dbReference type="OrthoDB" id="262308at2759"/>
<keyword evidence="1 3" id="KW-0732">Signal</keyword>
<dbReference type="PANTHER" id="PTHR15337:SF5">
    <property type="entry name" value="ANTERIOR GRADIENT PROTEIN 3"/>
    <property type="match status" value="1"/>
</dbReference>
<dbReference type="STRING" id="1676925.ENSPKIP00000028491"/>
<dbReference type="PANTHER" id="PTHR15337">
    <property type="entry name" value="ANTERIOR GRADIENT PROTEIN-RELATED"/>
    <property type="match status" value="1"/>
</dbReference>